<dbReference type="AlphaFoldDB" id="A0A376AIP6"/>
<evidence type="ECO:0000313" key="3">
    <source>
        <dbReference type="Proteomes" id="UP000254764"/>
    </source>
</evidence>
<dbReference type="EMBL" id="UEYP01000005">
    <property type="protein sequence ID" value="SSC67679.1"/>
    <property type="molecule type" value="Genomic_DNA"/>
</dbReference>
<proteinExistence type="predicted"/>
<organism evidence="2 3">
    <name type="scientific">Ciceribacter selenitireducens ATCC BAA-1503</name>
    <dbReference type="NCBI Taxonomy" id="1336235"/>
    <lineage>
        <taxon>Bacteria</taxon>
        <taxon>Pseudomonadati</taxon>
        <taxon>Pseudomonadota</taxon>
        <taxon>Alphaproteobacteria</taxon>
        <taxon>Hyphomicrobiales</taxon>
        <taxon>Rhizobiaceae</taxon>
        <taxon>Ciceribacter</taxon>
    </lineage>
</organism>
<protein>
    <submittedName>
        <fullName evidence="2">Uncharacterized protein</fullName>
    </submittedName>
</protein>
<gene>
    <name evidence="2" type="ORF">RHIZ70_3387</name>
</gene>
<keyword evidence="3" id="KW-1185">Reference proteome</keyword>
<name>A0A376AIP6_9HYPH</name>
<accession>A0A376AIP6</accession>
<feature type="region of interest" description="Disordered" evidence="1">
    <location>
        <begin position="13"/>
        <end position="34"/>
    </location>
</feature>
<dbReference type="Proteomes" id="UP000254764">
    <property type="component" value="Unassembled WGS sequence"/>
</dbReference>
<evidence type="ECO:0000313" key="2">
    <source>
        <dbReference type="EMBL" id="SSC67679.1"/>
    </source>
</evidence>
<evidence type="ECO:0000256" key="1">
    <source>
        <dbReference type="SAM" id="MobiDB-lite"/>
    </source>
</evidence>
<sequence length="44" mass="5060">MIAALLANKRDARNARFRPSGKVAREAKKTHRHPAKRCHNLVRI</sequence>
<reference evidence="3" key="1">
    <citation type="submission" date="2018-07" db="EMBL/GenBank/DDBJ databases">
        <authorList>
            <person name="Peiro R."/>
            <person name="Begona"/>
            <person name="Cbmso G."/>
            <person name="Lopez M."/>
            <person name="Gonzalez S."/>
        </authorList>
    </citation>
    <scope>NUCLEOTIDE SEQUENCE [LARGE SCALE GENOMIC DNA]</scope>
</reference>